<gene>
    <name evidence="3" type="ORF">GCM10022271_13800</name>
</gene>
<evidence type="ECO:0000256" key="2">
    <source>
        <dbReference type="ARBA" id="ARBA00022679"/>
    </source>
</evidence>
<dbReference type="Proteomes" id="UP001501456">
    <property type="component" value="Unassembled WGS sequence"/>
</dbReference>
<keyword evidence="4" id="KW-1185">Reference proteome</keyword>
<dbReference type="RefSeq" id="WP_344728685.1">
    <property type="nucleotide sequence ID" value="NZ_BAABBI010000001.1"/>
</dbReference>
<sequence>MVIVRLRGGLGNQMFQYALGKRISEQLNTPLKLDLTTILRVKKKEGFTYRPYQLHIFNVEESYLINPKTIRFFNKLHLHFIVEIIKGIKLLGKKKVKEKTFTVDDNLINSPLNNALYSGYWQSEKYFSDAEASLRLDFSFKESLSPQATNILEKIQQTNSVCVHMRRGDYVQNNYFVPMSSDYFEKASTYINDHIKDPHFFIFSDEPQWCIDNIKMDANFTVVDFETEKIKYKEDLQLMASCQHFIMSASSFSWWAVWLSGVKNKITIAPKQWFADQSIDVSDLVGSDWIRL</sequence>
<evidence type="ECO:0000256" key="1">
    <source>
        <dbReference type="ARBA" id="ARBA00022676"/>
    </source>
</evidence>
<dbReference type="EMBL" id="BAABBI010000001">
    <property type="protein sequence ID" value="GAA3782737.1"/>
    <property type="molecule type" value="Genomic_DNA"/>
</dbReference>
<evidence type="ECO:0000313" key="4">
    <source>
        <dbReference type="Proteomes" id="UP001501456"/>
    </source>
</evidence>
<protein>
    <submittedName>
        <fullName evidence="3">Alpha-1,2-fucosyltransferase</fullName>
    </submittedName>
</protein>
<reference evidence="4" key="1">
    <citation type="journal article" date="2019" name="Int. J. Syst. Evol. Microbiol.">
        <title>The Global Catalogue of Microorganisms (GCM) 10K type strain sequencing project: providing services to taxonomists for standard genome sequencing and annotation.</title>
        <authorList>
            <consortium name="The Broad Institute Genomics Platform"/>
            <consortium name="The Broad Institute Genome Sequencing Center for Infectious Disease"/>
            <person name="Wu L."/>
            <person name="Ma J."/>
        </authorList>
    </citation>
    <scope>NUCLEOTIDE SEQUENCE [LARGE SCALE GENOMIC DNA]</scope>
    <source>
        <strain evidence="4">JCM 17525</strain>
    </source>
</reference>
<comment type="caution">
    <text evidence="3">The sequence shown here is derived from an EMBL/GenBank/DDBJ whole genome shotgun (WGS) entry which is preliminary data.</text>
</comment>
<organism evidence="3 4">
    <name type="scientific">Corallibacter vietnamensis</name>
    <dbReference type="NCBI Taxonomy" id="904130"/>
    <lineage>
        <taxon>Bacteria</taxon>
        <taxon>Pseudomonadati</taxon>
        <taxon>Bacteroidota</taxon>
        <taxon>Flavobacteriia</taxon>
        <taxon>Flavobacteriales</taxon>
        <taxon>Flavobacteriaceae</taxon>
        <taxon>Corallibacter</taxon>
    </lineage>
</organism>
<dbReference type="InterPro" id="IPR002516">
    <property type="entry name" value="Glyco_trans_11"/>
</dbReference>
<dbReference type="Pfam" id="PF01531">
    <property type="entry name" value="Glyco_transf_11"/>
    <property type="match status" value="1"/>
</dbReference>
<name>A0ABP7H2H8_9FLAO</name>
<proteinExistence type="predicted"/>
<dbReference type="Gene3D" id="3.40.50.11350">
    <property type="match status" value="1"/>
</dbReference>
<dbReference type="CDD" id="cd11301">
    <property type="entry name" value="Fut1_Fut2_like"/>
    <property type="match status" value="1"/>
</dbReference>
<evidence type="ECO:0000313" key="3">
    <source>
        <dbReference type="EMBL" id="GAA3782737.1"/>
    </source>
</evidence>
<dbReference type="PANTHER" id="PTHR11927:SF9">
    <property type="entry name" value="L-FUCOSYLTRANSFERASE"/>
    <property type="match status" value="1"/>
</dbReference>
<accession>A0ABP7H2H8</accession>
<dbReference type="PANTHER" id="PTHR11927">
    <property type="entry name" value="GALACTOSIDE 2-L-FUCOSYLTRANSFERASE"/>
    <property type="match status" value="1"/>
</dbReference>
<keyword evidence="1" id="KW-0328">Glycosyltransferase</keyword>
<keyword evidence="2" id="KW-0808">Transferase</keyword>